<evidence type="ECO:0000256" key="5">
    <source>
        <dbReference type="ARBA" id="ARBA00038303"/>
    </source>
</evidence>
<evidence type="ECO:0008006" key="8">
    <source>
        <dbReference type="Google" id="ProtNLM"/>
    </source>
</evidence>
<dbReference type="InterPro" id="IPR029026">
    <property type="entry name" value="tRNA_m1G_MTases_N"/>
</dbReference>
<accession>A0AAI9K3D9</accession>
<dbReference type="RefSeq" id="WP_015534825.1">
    <property type="nucleotide sequence ID" value="NZ_BLYL01000008.1"/>
</dbReference>
<sequence>MDINIYVNQKKINPLYQKAIAEYVKRLSPYCTLSIVCVAGKIKCTSGKNTTNYCISGSDTISSEDYAARINSLTSSGTSKINFYIGYDESLTADMENFSLCSVQPSAEMTALLLSEQTYRAYTILNNITYHK</sequence>
<dbReference type="InterPro" id="IPR029028">
    <property type="entry name" value="Alpha/beta_knot_MTases"/>
</dbReference>
<dbReference type="InterPro" id="IPR003742">
    <property type="entry name" value="RlmH-like"/>
</dbReference>
<evidence type="ECO:0000256" key="4">
    <source>
        <dbReference type="ARBA" id="ARBA00022691"/>
    </source>
</evidence>
<dbReference type="PANTHER" id="PTHR33603:SF1">
    <property type="entry name" value="RIBOSOMAL RNA LARGE SUBUNIT METHYLTRANSFERASE H"/>
    <property type="match status" value="1"/>
</dbReference>
<comment type="caution">
    <text evidence="6">The sequence shown here is derived from an EMBL/GenBank/DDBJ whole genome shotgun (WGS) entry which is preliminary data.</text>
</comment>
<evidence type="ECO:0000313" key="7">
    <source>
        <dbReference type="Proteomes" id="UP000660047"/>
    </source>
</evidence>
<gene>
    <name evidence="6" type="ORF">COEU31_15380</name>
</gene>
<dbReference type="SUPFAM" id="SSF75217">
    <property type="entry name" value="alpha/beta knot"/>
    <property type="match status" value="1"/>
</dbReference>
<evidence type="ECO:0000256" key="1">
    <source>
        <dbReference type="ARBA" id="ARBA00022552"/>
    </source>
</evidence>
<dbReference type="Proteomes" id="UP000660047">
    <property type="component" value="Unassembled WGS sequence"/>
</dbReference>
<dbReference type="AlphaFoldDB" id="A0AAI9K3D9"/>
<evidence type="ECO:0000313" key="6">
    <source>
        <dbReference type="EMBL" id="GFO94492.1"/>
    </source>
</evidence>
<dbReference type="Pfam" id="PF02590">
    <property type="entry name" value="SPOUT_MTase"/>
    <property type="match status" value="1"/>
</dbReference>
<evidence type="ECO:0000256" key="3">
    <source>
        <dbReference type="ARBA" id="ARBA00022679"/>
    </source>
</evidence>
<dbReference type="PANTHER" id="PTHR33603">
    <property type="entry name" value="METHYLTRANSFERASE"/>
    <property type="match status" value="1"/>
</dbReference>
<name>A0AAI9K3D9_9FIRM</name>
<keyword evidence="4" id="KW-0949">S-adenosyl-L-methionine</keyword>
<organism evidence="6 7">
    <name type="scientific">Coprococcus eutactus</name>
    <dbReference type="NCBI Taxonomy" id="33043"/>
    <lineage>
        <taxon>Bacteria</taxon>
        <taxon>Bacillati</taxon>
        <taxon>Bacillota</taxon>
        <taxon>Clostridia</taxon>
        <taxon>Lachnospirales</taxon>
        <taxon>Lachnospiraceae</taxon>
        <taxon>Coprococcus</taxon>
    </lineage>
</organism>
<protein>
    <recommendedName>
        <fullName evidence="8">Ribosomal RNA large subunit methyltransferase H</fullName>
    </recommendedName>
</protein>
<dbReference type="Gene3D" id="3.40.1280.10">
    <property type="match status" value="1"/>
</dbReference>
<proteinExistence type="inferred from homology"/>
<reference evidence="6" key="1">
    <citation type="submission" date="2020-06" db="EMBL/GenBank/DDBJ databases">
        <title>Characterization of fructooligosaccharide metabolism and fructooligosaccharide-degrading enzymes in human commensal butyrate producers.</title>
        <authorList>
            <person name="Tanno H."/>
            <person name="Fujii T."/>
            <person name="Hirano K."/>
            <person name="Maeno S."/>
            <person name="Tonozuka T."/>
            <person name="Sakamoto M."/>
            <person name="Ohkuma M."/>
            <person name="Tochio T."/>
            <person name="Endo A."/>
        </authorList>
    </citation>
    <scope>NUCLEOTIDE SEQUENCE</scope>
    <source>
        <strain evidence="6">JCM 31265</strain>
    </source>
</reference>
<dbReference type="GO" id="GO:0008168">
    <property type="term" value="F:methyltransferase activity"/>
    <property type="evidence" value="ECO:0007669"/>
    <property type="project" value="UniProtKB-KW"/>
</dbReference>
<keyword evidence="2" id="KW-0489">Methyltransferase</keyword>
<keyword evidence="1" id="KW-0698">rRNA processing</keyword>
<dbReference type="GO" id="GO:0006364">
    <property type="term" value="P:rRNA processing"/>
    <property type="evidence" value="ECO:0007669"/>
    <property type="project" value="UniProtKB-KW"/>
</dbReference>
<comment type="similarity">
    <text evidence="5">Belongs to the RNA methyltransferase RlmH family.</text>
</comment>
<dbReference type="GO" id="GO:0032259">
    <property type="term" value="P:methylation"/>
    <property type="evidence" value="ECO:0007669"/>
    <property type="project" value="UniProtKB-KW"/>
</dbReference>
<keyword evidence="3" id="KW-0808">Transferase</keyword>
<dbReference type="EMBL" id="BLYL01000008">
    <property type="protein sequence ID" value="GFO94492.1"/>
    <property type="molecule type" value="Genomic_DNA"/>
</dbReference>
<evidence type="ECO:0000256" key="2">
    <source>
        <dbReference type="ARBA" id="ARBA00022603"/>
    </source>
</evidence>